<feature type="compositionally biased region" description="Basic and acidic residues" evidence="3">
    <location>
        <begin position="286"/>
        <end position="304"/>
    </location>
</feature>
<feature type="compositionally biased region" description="Basic and acidic residues" evidence="3">
    <location>
        <begin position="418"/>
        <end position="436"/>
    </location>
</feature>
<dbReference type="STRING" id="1314785.A0A165HNK6"/>
<dbReference type="GO" id="GO:0003676">
    <property type="term" value="F:nucleic acid binding"/>
    <property type="evidence" value="ECO:0007669"/>
    <property type="project" value="InterPro"/>
</dbReference>
<dbReference type="InParanoid" id="A0A165HNK6"/>
<dbReference type="Gene3D" id="1.10.150.910">
    <property type="match status" value="1"/>
</dbReference>
<organism evidence="7 8">
    <name type="scientific">Laetiporus sulphureus 93-53</name>
    <dbReference type="NCBI Taxonomy" id="1314785"/>
    <lineage>
        <taxon>Eukaryota</taxon>
        <taxon>Fungi</taxon>
        <taxon>Dikarya</taxon>
        <taxon>Basidiomycota</taxon>
        <taxon>Agaricomycotina</taxon>
        <taxon>Agaricomycetes</taxon>
        <taxon>Polyporales</taxon>
        <taxon>Laetiporus</taxon>
    </lineage>
</organism>
<feature type="domain" description="RSE1/DDB1/CPSF1 C-terminal" evidence="4">
    <location>
        <begin position="898"/>
        <end position="1217"/>
    </location>
</feature>
<dbReference type="Gene3D" id="2.130.10.10">
    <property type="entry name" value="YVTN repeat-like/Quinoprotein amine dehydrogenase"/>
    <property type="match status" value="3"/>
</dbReference>
<dbReference type="InterPro" id="IPR050358">
    <property type="entry name" value="RSE1/DDB1/CFT1"/>
</dbReference>
<dbReference type="FunCoup" id="A0A165HNK6">
    <property type="interactions" value="806"/>
</dbReference>
<dbReference type="RefSeq" id="XP_040769623.1">
    <property type="nucleotide sequence ID" value="XM_040911436.1"/>
</dbReference>
<evidence type="ECO:0000256" key="1">
    <source>
        <dbReference type="ARBA" id="ARBA00004123"/>
    </source>
</evidence>
<dbReference type="InterPro" id="IPR036322">
    <property type="entry name" value="WD40_repeat_dom_sf"/>
</dbReference>
<proteinExistence type="predicted"/>
<gene>
    <name evidence="7" type="ORF">LAESUDRAFT_746751</name>
</gene>
<dbReference type="Pfam" id="PF23726">
    <property type="entry name" value="Beta-prop_RSE1_2nd"/>
    <property type="match status" value="1"/>
</dbReference>
<feature type="domain" description="RSE1/DDB1/CPSF1 first beta-propeller" evidence="5">
    <location>
        <begin position="12"/>
        <end position="391"/>
    </location>
</feature>
<dbReference type="PANTHER" id="PTHR10644">
    <property type="entry name" value="DNA REPAIR/RNA PROCESSING CPSF FAMILY"/>
    <property type="match status" value="1"/>
</dbReference>
<dbReference type="InterPro" id="IPR015943">
    <property type="entry name" value="WD40/YVTN_repeat-like_dom_sf"/>
</dbReference>
<name>A0A165HNK6_9APHY</name>
<keyword evidence="2" id="KW-0539">Nucleus</keyword>
<dbReference type="AlphaFoldDB" id="A0A165HNK6"/>
<accession>A0A165HNK6</accession>
<feature type="region of interest" description="Disordered" evidence="3">
    <location>
        <begin position="270"/>
        <end position="305"/>
    </location>
</feature>
<evidence type="ECO:0000259" key="4">
    <source>
        <dbReference type="Pfam" id="PF03178"/>
    </source>
</evidence>
<dbReference type="SUPFAM" id="SSF50978">
    <property type="entry name" value="WD40 repeat-like"/>
    <property type="match status" value="1"/>
</dbReference>
<reference evidence="7 8" key="1">
    <citation type="journal article" date="2016" name="Mol. Biol. Evol.">
        <title>Comparative Genomics of Early-Diverging Mushroom-Forming Fungi Provides Insights into the Origins of Lignocellulose Decay Capabilities.</title>
        <authorList>
            <person name="Nagy L.G."/>
            <person name="Riley R."/>
            <person name="Tritt A."/>
            <person name="Adam C."/>
            <person name="Daum C."/>
            <person name="Floudas D."/>
            <person name="Sun H."/>
            <person name="Yadav J.S."/>
            <person name="Pangilinan J."/>
            <person name="Larsson K.H."/>
            <person name="Matsuura K."/>
            <person name="Barry K."/>
            <person name="Labutti K."/>
            <person name="Kuo R."/>
            <person name="Ohm R.A."/>
            <person name="Bhattacharya S.S."/>
            <person name="Shirouzu T."/>
            <person name="Yoshinaga Y."/>
            <person name="Martin F.M."/>
            <person name="Grigoriev I.V."/>
            <person name="Hibbett D.S."/>
        </authorList>
    </citation>
    <scope>NUCLEOTIDE SEQUENCE [LARGE SCALE GENOMIC DNA]</scope>
    <source>
        <strain evidence="7 8">93-53</strain>
    </source>
</reference>
<evidence type="ECO:0000259" key="6">
    <source>
        <dbReference type="Pfam" id="PF23726"/>
    </source>
</evidence>
<dbReference type="Pfam" id="PF03178">
    <property type="entry name" value="CPSF_A"/>
    <property type="match status" value="1"/>
</dbReference>
<dbReference type="Proteomes" id="UP000076871">
    <property type="component" value="Unassembled WGS sequence"/>
</dbReference>
<dbReference type="InterPro" id="IPR058543">
    <property type="entry name" value="Beta-prop_RSE1/DDB1/CPSF1_2nd"/>
</dbReference>
<feature type="domain" description="RSE1/DDB1/CPSF1 second beta-propeller" evidence="6">
    <location>
        <begin position="502"/>
        <end position="848"/>
    </location>
</feature>
<protein>
    <recommendedName>
        <fullName evidence="9">DNA damage-binding protein 1</fullName>
    </recommendedName>
</protein>
<comment type="subcellular location">
    <subcellularLocation>
        <location evidence="1">Nucleus</location>
    </subcellularLocation>
</comment>
<feature type="region of interest" description="Disordered" evidence="3">
    <location>
        <begin position="412"/>
        <end position="436"/>
    </location>
</feature>
<keyword evidence="8" id="KW-1185">Reference proteome</keyword>
<evidence type="ECO:0008006" key="9">
    <source>
        <dbReference type="Google" id="ProtNLM"/>
    </source>
</evidence>
<dbReference type="GeneID" id="63828464"/>
<sequence length="1253" mass="135414">MRVVATFHQPSSVSHSVKCNLTPDQEHLVVAKSNRLEVFSLQPEGLRRECGLDIWGRVVALRAVPVDDTNKSNLLVLTDHPDPKLIPLAYEVDESGTASLISKEGIDLHDRDARPAEFVTDVFVDPSGHVAIVSCYTGRLKLVQLENGEVTGIPTDISIPELYILSLTFLYTGADMYTIGILHYDHQQRLQLLSRDLDIQNKELSAAYSTLLPSTILSAKKFPTTETPPRLVSVPPCSSSEEMGGNAGVLVLGGRDILFFEYASSERQEIKKNKQRRASKRMSSSDQKEALKAKEKEKEREARKVKPRAGVKWPWSEVTACCPVDEGGRRHLIGDEYGRLAVLVFDQASSLVLVPLGEASPATTLTYLTSQVVYVGSHFGESQIIRVHPSPVSELNSVTLPIPAGIVTVSPSSLMSGKGKERADDDVSSGKEDKEGKIVSGKGSYVEVLSNHENIAPVMDAVLADIDGSGQPQIITCSGGKNAGALKVVQTGADFQEKAVVEGIPNITNAWPLRSTFEDVIDTHLVASTLEQTFAFSLNASDVLLPSDASANGFISGSATLAIKNVLRRVMTNTAGRTVSSYSNSSLVVQVTPERVRLLEYDAARDVFSTAANDWDPTRERRTIVAVDLNASQFVVGLSGGKLALLNFNEKQEFQVHKHRDFTDTAGGATEISAVSCSPFDSSKSYAMTIAVSFWGTNKVALLSLKSADSPLATMCECDALPSLPRALLLHNFGAGRTRKETEYHPHLLVGLTDGTLCSFSIKDDQLHDKKVFALGSSPVSFTSCVVDGKPAIFASGSRASVLHWDRQRLHQSQVMVKGTVCATRLNASAFPSSLVLCTPSSLVIGKIRGADKMQIKTVPLGLDNPRRISYHSGLKVVVVACVRTAPSRIGDFDGRTSSLKVLEDTGFNQLTSFTCEPGEEISSVLALPGGHDLLSPSFCIGTVRLQPGEPEPSHGRILLFSLVTGRLSTKPVQSALDLVVSMPVNGCIYQLVNVQDMVAAAVNSSVLLFRLERSEASSFQLKKIAEWNHNYIVMSLAAKGNKLIVGDAISSVSVLTVIDSQINTVARDYAPLWPVAVEAMGDNGVIGANSDCNLFTFSLQRSGNRATLERNGSFYLGDVVNKIIPGGFGSADALGAQVVEPRHIFFTSTGRIGVILEMSNEISLHMTTLQHNMAKEIVGPGGVSHTKYRAPANSKGHSEAESAFGFLDGDFLEQFLLLSNPSTYLQGEIEVERVKMSQAEVEDILEKLQSLH</sequence>
<dbReference type="SUPFAM" id="SSF69322">
    <property type="entry name" value="Tricorn protease domain 2"/>
    <property type="match status" value="1"/>
</dbReference>
<dbReference type="InterPro" id="IPR018846">
    <property type="entry name" value="Beta-prop_RSE1/DDB1/CPSF1_1st"/>
</dbReference>
<dbReference type="InterPro" id="IPR004871">
    <property type="entry name" value="RSE1/DDB1/CPSF1_C"/>
</dbReference>
<dbReference type="Pfam" id="PF10433">
    <property type="entry name" value="Beta-prop_RSE1_1st"/>
    <property type="match status" value="1"/>
</dbReference>
<evidence type="ECO:0000256" key="2">
    <source>
        <dbReference type="ARBA" id="ARBA00023242"/>
    </source>
</evidence>
<evidence type="ECO:0000313" key="8">
    <source>
        <dbReference type="Proteomes" id="UP000076871"/>
    </source>
</evidence>
<dbReference type="EMBL" id="KV427606">
    <property type="protein sequence ID" value="KZT11975.1"/>
    <property type="molecule type" value="Genomic_DNA"/>
</dbReference>
<dbReference type="OrthoDB" id="433457at2759"/>
<evidence type="ECO:0000259" key="5">
    <source>
        <dbReference type="Pfam" id="PF10433"/>
    </source>
</evidence>
<evidence type="ECO:0000313" key="7">
    <source>
        <dbReference type="EMBL" id="KZT11975.1"/>
    </source>
</evidence>
<evidence type="ECO:0000256" key="3">
    <source>
        <dbReference type="SAM" id="MobiDB-lite"/>
    </source>
</evidence>
<dbReference type="GO" id="GO:0005634">
    <property type="term" value="C:nucleus"/>
    <property type="evidence" value="ECO:0007669"/>
    <property type="project" value="UniProtKB-SubCell"/>
</dbReference>